<dbReference type="SUPFAM" id="SSF55031">
    <property type="entry name" value="Bacterial exopeptidase dimerisation domain"/>
    <property type="match status" value="1"/>
</dbReference>
<dbReference type="GO" id="GO:0046872">
    <property type="term" value="F:metal ion binding"/>
    <property type="evidence" value="ECO:0007669"/>
    <property type="project" value="UniProtKB-KW"/>
</dbReference>
<protein>
    <submittedName>
        <fullName evidence="5">M20/M25/M40 family metallo-hydrolase</fullName>
    </submittedName>
</protein>
<dbReference type="Proteomes" id="UP000321933">
    <property type="component" value="Unassembled WGS sequence"/>
</dbReference>
<evidence type="ECO:0000313" key="5">
    <source>
        <dbReference type="EMBL" id="TXS94934.1"/>
    </source>
</evidence>
<dbReference type="SUPFAM" id="SSF53187">
    <property type="entry name" value="Zn-dependent exopeptidases"/>
    <property type="match status" value="1"/>
</dbReference>
<dbReference type="EMBL" id="VRYZ01000001">
    <property type="protein sequence ID" value="TXS94934.1"/>
    <property type="molecule type" value="Genomic_DNA"/>
</dbReference>
<dbReference type="RefSeq" id="WP_148062776.1">
    <property type="nucleotide sequence ID" value="NZ_VRYZ01000001.1"/>
</dbReference>
<dbReference type="GO" id="GO:0016787">
    <property type="term" value="F:hydrolase activity"/>
    <property type="evidence" value="ECO:0007669"/>
    <property type="project" value="UniProtKB-KW"/>
</dbReference>
<comment type="caution">
    <text evidence="5">The sequence shown here is derived from an EMBL/GenBank/DDBJ whole genome shotgun (WGS) entry which is preliminary data.</text>
</comment>
<keyword evidence="1" id="KW-0479">Metal-binding</keyword>
<proteinExistence type="predicted"/>
<dbReference type="Gene3D" id="3.40.630.10">
    <property type="entry name" value="Zn peptidases"/>
    <property type="match status" value="1"/>
</dbReference>
<dbReference type="InterPro" id="IPR050072">
    <property type="entry name" value="Peptidase_M20A"/>
</dbReference>
<feature type="signal peptide" evidence="4">
    <location>
        <begin position="1"/>
        <end position="22"/>
    </location>
</feature>
<dbReference type="PANTHER" id="PTHR43808:SF17">
    <property type="entry name" value="PEPTIDASE M20"/>
    <property type="match status" value="1"/>
</dbReference>
<accession>A0A5C9A4J0</accession>
<dbReference type="OrthoDB" id="9776600at2"/>
<reference evidence="5 6" key="1">
    <citation type="submission" date="2019-08" db="EMBL/GenBank/DDBJ databases">
        <title>Parahaliea maris sp. nov., isolated from the surface seawater.</title>
        <authorList>
            <person name="Liu Y."/>
        </authorList>
    </citation>
    <scope>NUCLEOTIDE SEQUENCE [LARGE SCALE GENOMIC DNA]</scope>
    <source>
        <strain evidence="5 6">S2-26</strain>
    </source>
</reference>
<keyword evidence="4" id="KW-0732">Signal</keyword>
<dbReference type="AlphaFoldDB" id="A0A5C9A4J0"/>
<feature type="chain" id="PRO_5023061725" evidence="4">
    <location>
        <begin position="23"/>
        <end position="420"/>
    </location>
</feature>
<name>A0A5C9A4J0_9GAMM</name>
<dbReference type="PANTHER" id="PTHR43808">
    <property type="entry name" value="ACETYLORNITHINE DEACETYLASE"/>
    <property type="match status" value="1"/>
</dbReference>
<evidence type="ECO:0000313" key="6">
    <source>
        <dbReference type="Proteomes" id="UP000321933"/>
    </source>
</evidence>
<gene>
    <name evidence="5" type="ORF">FVW59_03260</name>
</gene>
<evidence type="ECO:0000256" key="4">
    <source>
        <dbReference type="SAM" id="SignalP"/>
    </source>
</evidence>
<dbReference type="Pfam" id="PF01546">
    <property type="entry name" value="Peptidase_M20"/>
    <property type="match status" value="1"/>
</dbReference>
<dbReference type="InterPro" id="IPR036264">
    <property type="entry name" value="Bact_exopeptidase_dim_dom"/>
</dbReference>
<keyword evidence="6" id="KW-1185">Reference proteome</keyword>
<evidence type="ECO:0000256" key="3">
    <source>
        <dbReference type="ARBA" id="ARBA00023285"/>
    </source>
</evidence>
<dbReference type="Gene3D" id="3.30.70.360">
    <property type="match status" value="1"/>
</dbReference>
<evidence type="ECO:0000256" key="1">
    <source>
        <dbReference type="ARBA" id="ARBA00022723"/>
    </source>
</evidence>
<keyword evidence="2 5" id="KW-0378">Hydrolase</keyword>
<organism evidence="5 6">
    <name type="scientific">Parahaliea aestuarii</name>
    <dbReference type="NCBI Taxonomy" id="1852021"/>
    <lineage>
        <taxon>Bacteria</taxon>
        <taxon>Pseudomonadati</taxon>
        <taxon>Pseudomonadota</taxon>
        <taxon>Gammaproteobacteria</taxon>
        <taxon>Cellvibrionales</taxon>
        <taxon>Halieaceae</taxon>
        <taxon>Parahaliea</taxon>
    </lineage>
</organism>
<dbReference type="InterPro" id="IPR002933">
    <property type="entry name" value="Peptidase_M20"/>
</dbReference>
<keyword evidence="3" id="KW-0170">Cobalt</keyword>
<evidence type="ECO:0000256" key="2">
    <source>
        <dbReference type="ARBA" id="ARBA00022801"/>
    </source>
</evidence>
<sequence length="420" mass="44007">MLNARIVVLLVLAVAASLSAIAREGMTISPLEDALATPGVKAGLAAIDASRDDSARLLVEIGGIESPSGQEQQRAEAVARHMQDIGLSDVTVTDIWNVVGRIPGRSGQSVVFVSTLDDLATVAEHQRSASQPLRVVGDKVLGPGSNTSLTTVALMSAASALLESGLQPEHDIVFAAAAQEETGLGGMRALYRQHRQQAIAFVDVLGEGEVLAYGGIGIHWWKVTAYGSPGHTLHGGLPNVNQAIGRAVDRILMLSPPLDSNGDLARLNIAVIESGRVFNHKPASGWFSLDIRGLTEEIIGRLEAGVQRELAAIESELDVRFELEAITNTPPGQIPGARESALVRNAQAISAYLGSEPTLSNSGSSNMNIAVAGGTPAIQIGGERGGRRGFADEWASLDVLQRTARHVFLASVTLGQAIDG</sequence>